<evidence type="ECO:0000313" key="4">
    <source>
        <dbReference type="Proteomes" id="UP000321408"/>
    </source>
</evidence>
<gene>
    <name evidence="3" type="ORF">DSAG12_03008</name>
</gene>
<evidence type="ECO:0000313" key="3">
    <source>
        <dbReference type="EMBL" id="QEE17176.1"/>
    </source>
</evidence>
<feature type="transmembrane region" description="Helical" evidence="1">
    <location>
        <begin position="67"/>
        <end position="90"/>
    </location>
</feature>
<reference evidence="3 4" key="2">
    <citation type="journal article" date="2024" name="Int. J. Syst. Evol. Microbiol.">
        <title>Promethearchaeum syntrophicum gen. nov., sp. nov., an anaerobic, obligately syntrophic archaeon, the first isolate of the lineage 'Asgard' archaea, and proposal of the new archaeal phylum Promethearchaeota phyl. nov. and kingdom Promethearchaeati regn. nov.</title>
        <authorList>
            <person name="Imachi H."/>
            <person name="Nobu M.K."/>
            <person name="Kato S."/>
            <person name="Takaki Y."/>
            <person name="Miyazaki M."/>
            <person name="Miyata M."/>
            <person name="Ogawara M."/>
            <person name="Saito Y."/>
            <person name="Sakai S."/>
            <person name="Tahara Y.O."/>
            <person name="Takano Y."/>
            <person name="Tasumi E."/>
            <person name="Uematsu K."/>
            <person name="Yoshimura T."/>
            <person name="Itoh T."/>
            <person name="Ohkuma M."/>
            <person name="Takai K."/>
        </authorList>
    </citation>
    <scope>NUCLEOTIDE SEQUENCE [LARGE SCALE GENOMIC DNA]</scope>
    <source>
        <strain evidence="3 4">MK-D1</strain>
    </source>
</reference>
<evidence type="ECO:0000256" key="1">
    <source>
        <dbReference type="SAM" id="Phobius"/>
    </source>
</evidence>
<name>A0A5B9DEK2_9ARCH</name>
<feature type="transmembrane region" description="Helical" evidence="1">
    <location>
        <begin position="136"/>
        <end position="158"/>
    </location>
</feature>
<keyword evidence="1" id="KW-0472">Membrane</keyword>
<feature type="transmembrane region" description="Helical" evidence="1">
    <location>
        <begin position="102"/>
        <end position="124"/>
    </location>
</feature>
<dbReference type="RefSeq" id="WP_147664088.1">
    <property type="nucleotide sequence ID" value="NZ_CP042905.2"/>
</dbReference>
<dbReference type="InterPro" id="IPR003675">
    <property type="entry name" value="Rce1/LyrA-like_dom"/>
</dbReference>
<keyword evidence="1" id="KW-1133">Transmembrane helix</keyword>
<feature type="transmembrane region" description="Helical" evidence="1">
    <location>
        <begin position="28"/>
        <end position="47"/>
    </location>
</feature>
<dbReference type="AlphaFoldDB" id="A0A5B9DEK2"/>
<sequence length="257" mass="29756">MTEIHVDKSENRPDQELNFPNLHKSQKVTGIIGVLIWIFFVVGYFFLYNFFVNLNYASNSVSPYSLFAVYLLILGGYIFVSIVSPLNFTWKDLKLKKPAEGSAFLFLYIGFFVIALYLASYFLIWRFNQGVTGYSSGSFVLLPNPLFLIWFLLFSPVLEELFFRQIIIEFGSRFASKKSVYIFSGIVYYLMYFSMQWMMRGPLGPDGMDATLISVLFSISLSMIREMDDSIFPCILTHFLYNLCLVVFPISINYIIQ</sequence>
<dbReference type="Pfam" id="PF02517">
    <property type="entry name" value="Rce1-like"/>
    <property type="match status" value="1"/>
</dbReference>
<organism evidence="3 4">
    <name type="scientific">Promethearchaeum syntrophicum</name>
    <dbReference type="NCBI Taxonomy" id="2594042"/>
    <lineage>
        <taxon>Archaea</taxon>
        <taxon>Promethearchaeati</taxon>
        <taxon>Promethearchaeota</taxon>
        <taxon>Promethearchaeia</taxon>
        <taxon>Promethearchaeales</taxon>
        <taxon>Promethearchaeaceae</taxon>
        <taxon>Promethearchaeum</taxon>
    </lineage>
</organism>
<reference evidence="3 4" key="1">
    <citation type="journal article" date="2020" name="Nature">
        <title>Isolation of an archaeon at the prokaryote-eukaryote interface.</title>
        <authorList>
            <person name="Imachi H."/>
            <person name="Nobu M.K."/>
            <person name="Nakahara N."/>
            <person name="Morono Y."/>
            <person name="Ogawara M."/>
            <person name="Takaki Y."/>
            <person name="Takano Y."/>
            <person name="Uematsu K."/>
            <person name="Ikuta T."/>
            <person name="Ito M."/>
            <person name="Matsui Y."/>
            <person name="Miyazaki M."/>
            <person name="Murata K."/>
            <person name="Saito Y."/>
            <person name="Sakai S."/>
            <person name="Song C."/>
            <person name="Tasumi E."/>
            <person name="Yamanaka Y."/>
            <person name="Yamaguchi T."/>
            <person name="Kamagata Y."/>
            <person name="Tamaki H."/>
            <person name="Takai K."/>
        </authorList>
    </citation>
    <scope>NUCLEOTIDE SEQUENCE [LARGE SCALE GENOMIC DNA]</scope>
    <source>
        <strain evidence="3 4">MK-D1</strain>
    </source>
</reference>
<feature type="transmembrane region" description="Helical" evidence="1">
    <location>
        <begin position="179"/>
        <end position="198"/>
    </location>
</feature>
<evidence type="ECO:0000259" key="2">
    <source>
        <dbReference type="Pfam" id="PF02517"/>
    </source>
</evidence>
<dbReference type="GeneID" id="41330984"/>
<protein>
    <submittedName>
        <fullName evidence="3">Lysostaphin resistance A-like protein</fullName>
    </submittedName>
</protein>
<keyword evidence="1" id="KW-0812">Transmembrane</keyword>
<dbReference type="GO" id="GO:0006508">
    <property type="term" value="P:proteolysis"/>
    <property type="evidence" value="ECO:0007669"/>
    <property type="project" value="UniProtKB-KW"/>
</dbReference>
<feature type="domain" description="CAAX prenyl protease 2/Lysostaphin resistance protein A-like" evidence="2">
    <location>
        <begin position="145"/>
        <end position="243"/>
    </location>
</feature>
<dbReference type="GO" id="GO:0080120">
    <property type="term" value="P:CAAX-box protein maturation"/>
    <property type="evidence" value="ECO:0007669"/>
    <property type="project" value="UniProtKB-ARBA"/>
</dbReference>
<dbReference type="Proteomes" id="UP000321408">
    <property type="component" value="Chromosome"/>
</dbReference>
<feature type="transmembrane region" description="Helical" evidence="1">
    <location>
        <begin position="239"/>
        <end position="256"/>
    </location>
</feature>
<dbReference type="KEGG" id="psyt:DSAG12_03008"/>
<keyword evidence="4" id="KW-1185">Reference proteome</keyword>
<proteinExistence type="predicted"/>
<accession>A0A5B9DEK2</accession>
<dbReference type="GO" id="GO:0004175">
    <property type="term" value="F:endopeptidase activity"/>
    <property type="evidence" value="ECO:0007669"/>
    <property type="project" value="UniProtKB-ARBA"/>
</dbReference>
<dbReference type="EMBL" id="CP042905">
    <property type="protein sequence ID" value="QEE17176.1"/>
    <property type="molecule type" value="Genomic_DNA"/>
</dbReference>